<dbReference type="VEuPathDB" id="ToxoDB:LOC34622104"/>
<protein>
    <submittedName>
        <fullName evidence="2">Uncharacterized protein</fullName>
    </submittedName>
</protein>
<feature type="region of interest" description="Disordered" evidence="1">
    <location>
        <begin position="1"/>
        <end position="29"/>
    </location>
</feature>
<dbReference type="AlphaFoldDB" id="A0A1D3CVL6"/>
<name>A0A1D3CVL6_9EIME</name>
<evidence type="ECO:0000313" key="3">
    <source>
        <dbReference type="Proteomes" id="UP000095192"/>
    </source>
</evidence>
<dbReference type="Proteomes" id="UP000095192">
    <property type="component" value="Unassembled WGS sequence"/>
</dbReference>
<feature type="compositionally biased region" description="Polar residues" evidence="1">
    <location>
        <begin position="321"/>
        <end position="333"/>
    </location>
</feature>
<evidence type="ECO:0000256" key="1">
    <source>
        <dbReference type="SAM" id="MobiDB-lite"/>
    </source>
</evidence>
<dbReference type="VEuPathDB" id="ToxoDB:cyc_05806"/>
<feature type="compositionally biased region" description="Basic residues" evidence="1">
    <location>
        <begin position="1"/>
        <end position="13"/>
    </location>
</feature>
<dbReference type="InParanoid" id="A0A1D3CVL6"/>
<accession>A0A1D3CVL6</accession>
<sequence>MGRIRREKIRQRWQQRLSRSYEEPVSSETADIVGRPAASVCSAGPSAAAMTAGGTNDGGCTASRPLAILSEAPVKAEEPSAPPPVTAVSASAASPKQLENSCWLPLLPAAPTQTAAADASTEVDEMLAYFDALQAAGLVPKALDPIEEEELQQPLARQQEAFGEVDGQGPPLAASAPVLVQREARVHAAPPLQHPEQANEEATGAVAGGFSSKSAFIAVDTLEGVATSGKWEKCSSVESQTESRAEAPALLLLQAASQAPTAMRAADGSSSEATALELPASVLDAAVLDDATPAGPKAHRDTTHEAEALSAGDAVARASKQDASTTDGSNHTSAGVTSCIDYNDCISKGAGSTNKTEDTLLLSACLEAPAAKPTGFLRMLRGLKERTGLAFAGLQGSVNPFEPCFRRSFQPSQVESFFPAAAGGDGTLEPEP</sequence>
<organism evidence="2 3">
    <name type="scientific">Cyclospora cayetanensis</name>
    <dbReference type="NCBI Taxonomy" id="88456"/>
    <lineage>
        <taxon>Eukaryota</taxon>
        <taxon>Sar</taxon>
        <taxon>Alveolata</taxon>
        <taxon>Apicomplexa</taxon>
        <taxon>Conoidasida</taxon>
        <taxon>Coccidia</taxon>
        <taxon>Eucoccidiorida</taxon>
        <taxon>Eimeriorina</taxon>
        <taxon>Eimeriidae</taxon>
        <taxon>Cyclospora</taxon>
    </lineage>
</organism>
<evidence type="ECO:0000313" key="2">
    <source>
        <dbReference type="EMBL" id="OEH75243.1"/>
    </source>
</evidence>
<keyword evidence="3" id="KW-1185">Reference proteome</keyword>
<comment type="caution">
    <text evidence="2">The sequence shown here is derived from an EMBL/GenBank/DDBJ whole genome shotgun (WGS) entry which is preliminary data.</text>
</comment>
<dbReference type="EMBL" id="JROU02001788">
    <property type="protein sequence ID" value="OEH75243.1"/>
    <property type="molecule type" value="Genomic_DNA"/>
</dbReference>
<gene>
    <name evidence="2" type="ORF">cyc_05806</name>
</gene>
<proteinExistence type="predicted"/>
<feature type="region of interest" description="Disordered" evidence="1">
    <location>
        <begin position="314"/>
        <end position="333"/>
    </location>
</feature>
<reference evidence="2 3" key="1">
    <citation type="journal article" date="2016" name="BMC Genomics">
        <title>Comparative genomics reveals Cyclospora cayetanensis possesses coccidia-like metabolism and invasion components but unique surface antigens.</title>
        <authorList>
            <person name="Liu S."/>
            <person name="Wang L."/>
            <person name="Zheng H."/>
            <person name="Xu Z."/>
            <person name="Roellig D.M."/>
            <person name="Li N."/>
            <person name="Frace M.A."/>
            <person name="Tang K."/>
            <person name="Arrowood M.J."/>
            <person name="Moss D.M."/>
            <person name="Zhang L."/>
            <person name="Feng Y."/>
            <person name="Xiao L."/>
        </authorList>
    </citation>
    <scope>NUCLEOTIDE SEQUENCE [LARGE SCALE GENOMIC DNA]</scope>
    <source>
        <strain evidence="2 3">CHN_HEN01</strain>
    </source>
</reference>